<protein>
    <submittedName>
        <fullName evidence="1">Uncharacterized protein</fullName>
    </submittedName>
</protein>
<name>A0A0F9P575_9ZZZZ</name>
<organism evidence="1">
    <name type="scientific">marine sediment metagenome</name>
    <dbReference type="NCBI Taxonomy" id="412755"/>
    <lineage>
        <taxon>unclassified sequences</taxon>
        <taxon>metagenomes</taxon>
        <taxon>ecological metagenomes</taxon>
    </lineage>
</organism>
<gene>
    <name evidence="1" type="ORF">LCGC14_0887350</name>
</gene>
<dbReference type="AlphaFoldDB" id="A0A0F9P575"/>
<comment type="caution">
    <text evidence="1">The sequence shown here is derived from an EMBL/GenBank/DDBJ whole genome shotgun (WGS) entry which is preliminary data.</text>
</comment>
<reference evidence="1" key="1">
    <citation type="journal article" date="2015" name="Nature">
        <title>Complex archaea that bridge the gap between prokaryotes and eukaryotes.</title>
        <authorList>
            <person name="Spang A."/>
            <person name="Saw J.H."/>
            <person name="Jorgensen S.L."/>
            <person name="Zaremba-Niedzwiedzka K."/>
            <person name="Martijn J."/>
            <person name="Lind A.E."/>
            <person name="van Eijk R."/>
            <person name="Schleper C."/>
            <person name="Guy L."/>
            <person name="Ettema T.J."/>
        </authorList>
    </citation>
    <scope>NUCLEOTIDE SEQUENCE</scope>
</reference>
<dbReference type="EMBL" id="LAZR01002821">
    <property type="protein sequence ID" value="KKN25209.1"/>
    <property type="molecule type" value="Genomic_DNA"/>
</dbReference>
<evidence type="ECO:0000313" key="1">
    <source>
        <dbReference type="EMBL" id="KKN25209.1"/>
    </source>
</evidence>
<proteinExistence type="predicted"/>
<accession>A0A0F9P575</accession>
<sequence length="218" mass="25554">MKIIDILEARYQPHGEIKRMYAVYDPSTGEYPWGDHYQTAAEPQNSMMFSAAEHAQRRIDSMRNNVMRDRQKSNLGSGTTSYPSVSKEASMDAVQYYRVIEIVTQYTKNITEAKYMPHGEIGRKYTVYDPKARKYPYTIILSAHKPKPSMMFATAEEATAKIKDLWDRMEQELNELSNQEDLDDQELDDDDQYENLIRTRLSEINHYRIVEIITQYVK</sequence>